<dbReference type="EMBL" id="JADINA010000010">
    <property type="protein sequence ID" value="MBO8425941.1"/>
    <property type="molecule type" value="Genomic_DNA"/>
</dbReference>
<keyword evidence="2" id="KW-1133">Transmembrane helix</keyword>
<sequence length="406" mass="44516">MELIGGKECYRVKPGYSLGEGDIARASALYLPLIGAMGVGVYSALFHLAKEGDGKVRFFDGLFSFLGVNPGPLVDSLSKLEAVGLLRTFKTDGEPRLFDFLLFPPLSPESFFASYALSHKAKQALGEGYGAWRSLLLSSVSAEGKEISASFGSVYSPDPKSIGPKTGFSRDEFASGLSSVGNSIRQISDDELSYCADVAEFYSLPSSVAGCNAAECLDPNAKFGERLNRERFEYLCSESYRYPHLRRGEGEKSAVGKSTNKMKAIRLYEEMKPITFLSYRQNGGKISPSDLSLLRTLRFDMGLSDPVINALLAFTLDVKKNTLPPKYVTMMAGILKRNDIKTSRDAIEYLVQYLKQPYGRKKDAGGVPPAENEAKPKPVPAKKEKEGEEEIDEEQAKADFEALFGD</sequence>
<protein>
    <submittedName>
        <fullName evidence="4">DnaD domain protein</fullName>
    </submittedName>
</protein>
<dbReference type="AlphaFoldDB" id="A0A9D9DGE7"/>
<organism evidence="4 5">
    <name type="scientific">Candidatus Alloenteromonas pullistercoris</name>
    <dbReference type="NCBI Taxonomy" id="2840785"/>
    <lineage>
        <taxon>Bacteria</taxon>
        <taxon>Bacillati</taxon>
        <taxon>Bacillota</taxon>
        <taxon>Bacillota incertae sedis</taxon>
        <taxon>Candidatus Alloenteromonas</taxon>
    </lineage>
</organism>
<dbReference type="InterPro" id="IPR058660">
    <property type="entry name" value="WHD_DnaB"/>
</dbReference>
<evidence type="ECO:0000256" key="2">
    <source>
        <dbReference type="SAM" id="Phobius"/>
    </source>
</evidence>
<feature type="compositionally biased region" description="Basic and acidic residues" evidence="1">
    <location>
        <begin position="372"/>
        <end position="386"/>
    </location>
</feature>
<dbReference type="Pfam" id="PF25888">
    <property type="entry name" value="WHD_DnaB"/>
    <property type="match status" value="1"/>
</dbReference>
<feature type="region of interest" description="Disordered" evidence="1">
    <location>
        <begin position="359"/>
        <end position="406"/>
    </location>
</feature>
<proteinExistence type="predicted"/>
<evidence type="ECO:0000313" key="5">
    <source>
        <dbReference type="Proteomes" id="UP000823634"/>
    </source>
</evidence>
<feature type="domain" description="Replicative helicase loading/DNA remodeling protein DnaB N-terminal winged helix" evidence="3">
    <location>
        <begin position="27"/>
        <end position="160"/>
    </location>
</feature>
<evidence type="ECO:0000259" key="3">
    <source>
        <dbReference type="Pfam" id="PF25888"/>
    </source>
</evidence>
<feature type="transmembrane region" description="Helical" evidence="2">
    <location>
        <begin position="29"/>
        <end position="49"/>
    </location>
</feature>
<name>A0A9D9DGE7_9FIRM</name>
<reference evidence="4" key="1">
    <citation type="submission" date="2020-10" db="EMBL/GenBank/DDBJ databases">
        <authorList>
            <person name="Gilroy R."/>
        </authorList>
    </citation>
    <scope>NUCLEOTIDE SEQUENCE</scope>
    <source>
        <strain evidence="4">17113</strain>
    </source>
</reference>
<keyword evidence="2" id="KW-0812">Transmembrane</keyword>
<gene>
    <name evidence="4" type="ORF">IAC61_01290</name>
</gene>
<evidence type="ECO:0000256" key="1">
    <source>
        <dbReference type="SAM" id="MobiDB-lite"/>
    </source>
</evidence>
<dbReference type="Proteomes" id="UP000823634">
    <property type="component" value="Unassembled WGS sequence"/>
</dbReference>
<accession>A0A9D9DGE7</accession>
<comment type="caution">
    <text evidence="4">The sequence shown here is derived from an EMBL/GenBank/DDBJ whole genome shotgun (WGS) entry which is preliminary data.</text>
</comment>
<keyword evidence="2" id="KW-0472">Membrane</keyword>
<reference evidence="4" key="2">
    <citation type="journal article" date="2021" name="PeerJ">
        <title>Extensive microbial diversity within the chicken gut microbiome revealed by metagenomics and culture.</title>
        <authorList>
            <person name="Gilroy R."/>
            <person name="Ravi A."/>
            <person name="Getino M."/>
            <person name="Pursley I."/>
            <person name="Horton D.L."/>
            <person name="Alikhan N.F."/>
            <person name="Baker D."/>
            <person name="Gharbi K."/>
            <person name="Hall N."/>
            <person name="Watson M."/>
            <person name="Adriaenssens E.M."/>
            <person name="Foster-Nyarko E."/>
            <person name="Jarju S."/>
            <person name="Secka A."/>
            <person name="Antonio M."/>
            <person name="Oren A."/>
            <person name="Chaudhuri R.R."/>
            <person name="La Ragione R."/>
            <person name="Hildebrand F."/>
            <person name="Pallen M.J."/>
        </authorList>
    </citation>
    <scope>NUCLEOTIDE SEQUENCE</scope>
    <source>
        <strain evidence="4">17113</strain>
    </source>
</reference>
<evidence type="ECO:0000313" key="4">
    <source>
        <dbReference type="EMBL" id="MBO8425941.1"/>
    </source>
</evidence>